<keyword evidence="5" id="KW-1185">Reference proteome</keyword>
<dbReference type="NCBIfam" id="TIGR00254">
    <property type="entry name" value="GGDEF"/>
    <property type="match status" value="1"/>
</dbReference>
<dbReference type="STRING" id="679936.Sulac_3197"/>
<dbReference type="InterPro" id="IPR029016">
    <property type="entry name" value="GAF-like_dom_sf"/>
</dbReference>
<dbReference type="Gene3D" id="1.10.490.10">
    <property type="entry name" value="Globins"/>
    <property type="match status" value="1"/>
</dbReference>
<dbReference type="Gene3D" id="3.30.450.20">
    <property type="entry name" value="PAS domain"/>
    <property type="match status" value="1"/>
</dbReference>
<evidence type="ECO:0000313" key="5">
    <source>
        <dbReference type="Proteomes" id="UP000005439"/>
    </source>
</evidence>
<dbReference type="CDD" id="cd01949">
    <property type="entry name" value="GGDEF"/>
    <property type="match status" value="1"/>
</dbReference>
<feature type="domain" description="GGDEF" evidence="3">
    <location>
        <begin position="155"/>
        <end position="289"/>
    </location>
</feature>
<dbReference type="SMART" id="SM00052">
    <property type="entry name" value="EAL"/>
    <property type="match status" value="1"/>
</dbReference>
<dbReference type="PANTHER" id="PTHR33121">
    <property type="entry name" value="CYCLIC DI-GMP PHOSPHODIESTERASE PDEF"/>
    <property type="match status" value="1"/>
</dbReference>
<dbReference type="GO" id="GO:0019825">
    <property type="term" value="F:oxygen binding"/>
    <property type="evidence" value="ECO:0007669"/>
    <property type="project" value="InterPro"/>
</dbReference>
<dbReference type="GO" id="GO:0020037">
    <property type="term" value="F:heme binding"/>
    <property type="evidence" value="ECO:0007669"/>
    <property type="project" value="InterPro"/>
</dbReference>
<dbReference type="Gene3D" id="3.30.450.40">
    <property type="match status" value="1"/>
</dbReference>
<proteinExistence type="predicted"/>
<dbReference type="SUPFAM" id="SSF141868">
    <property type="entry name" value="EAL domain-like"/>
    <property type="match status" value="1"/>
</dbReference>
<dbReference type="CDD" id="cd14759">
    <property type="entry name" value="GS_GGDEF_2"/>
    <property type="match status" value="1"/>
</dbReference>
<dbReference type="InterPro" id="IPR012292">
    <property type="entry name" value="Globin/Proto"/>
</dbReference>
<reference evidence="4 5" key="2">
    <citation type="journal article" date="2012" name="Stand. Genomic Sci.">
        <title>Complete genome sequence of the moderately thermophilic mineral-sulfide-oxidizing firmicute Sulfobacillus acidophilus type strain (NAL(T)).</title>
        <authorList>
            <person name="Anderson I."/>
            <person name="Chertkov O."/>
            <person name="Chen A."/>
            <person name="Saunders E."/>
            <person name="Lapidus A."/>
            <person name="Nolan M."/>
            <person name="Lucas S."/>
            <person name="Hammon N."/>
            <person name="Deshpande S."/>
            <person name="Cheng J.F."/>
            <person name="Han C."/>
            <person name="Tapia R."/>
            <person name="Goodwin L.A."/>
            <person name="Pitluck S."/>
            <person name="Liolios K."/>
            <person name="Pagani I."/>
            <person name="Ivanova N."/>
            <person name="Mikhailova N."/>
            <person name="Pati A."/>
            <person name="Palaniappan K."/>
            <person name="Land M."/>
            <person name="Pan C."/>
            <person name="Rohde M."/>
            <person name="Pukall R."/>
            <person name="Goker M."/>
            <person name="Detter J.C."/>
            <person name="Woyke T."/>
            <person name="Bristow J."/>
            <person name="Eisen J.A."/>
            <person name="Markowitz V."/>
            <person name="Hugenholtz P."/>
            <person name="Kyrpides N.C."/>
            <person name="Klenk H.P."/>
            <person name="Mavromatis K."/>
        </authorList>
    </citation>
    <scope>NUCLEOTIDE SEQUENCE [LARGE SCALE GENOMIC DNA]</scope>
    <source>
        <strain evidence="5">ATCC 700253 / DSM 10332 / NAL</strain>
    </source>
</reference>
<dbReference type="GO" id="GO:0071111">
    <property type="term" value="F:cyclic-guanylate-specific phosphodiesterase activity"/>
    <property type="evidence" value="ECO:0007669"/>
    <property type="project" value="InterPro"/>
</dbReference>
<dbReference type="AlphaFoldDB" id="G8TSF1"/>
<name>G8TSF1_SULAD</name>
<dbReference type="SUPFAM" id="SSF55785">
    <property type="entry name" value="PYP-like sensor domain (PAS domain)"/>
    <property type="match status" value="1"/>
</dbReference>
<dbReference type="SMART" id="SM00267">
    <property type="entry name" value="GGDEF"/>
    <property type="match status" value="1"/>
</dbReference>
<organism evidence="4 5">
    <name type="scientific">Sulfobacillus acidophilus (strain ATCC 700253 / DSM 10332 / NAL)</name>
    <dbReference type="NCBI Taxonomy" id="679936"/>
    <lineage>
        <taxon>Bacteria</taxon>
        <taxon>Bacillati</taxon>
        <taxon>Bacillota</taxon>
        <taxon>Clostridia</taxon>
        <taxon>Eubacteriales</taxon>
        <taxon>Clostridiales Family XVII. Incertae Sedis</taxon>
        <taxon>Sulfobacillus</taxon>
    </lineage>
</organism>
<accession>G8TSF1</accession>
<feature type="domain" description="PAS" evidence="1">
    <location>
        <begin position="15"/>
        <end position="55"/>
    </location>
</feature>
<dbReference type="Pfam" id="PF13188">
    <property type="entry name" value="PAS_8"/>
    <property type="match status" value="1"/>
</dbReference>
<dbReference type="Gene3D" id="3.30.70.270">
    <property type="match status" value="1"/>
</dbReference>
<dbReference type="HOGENOM" id="CLU_309477_0_0_9"/>
<feature type="domain" description="EAL" evidence="2">
    <location>
        <begin position="619"/>
        <end position="860"/>
    </location>
</feature>
<dbReference type="PROSITE" id="PS50883">
    <property type="entry name" value="EAL"/>
    <property type="match status" value="1"/>
</dbReference>
<dbReference type="InterPro" id="IPR029787">
    <property type="entry name" value="Nucleotide_cyclase"/>
</dbReference>
<dbReference type="CDD" id="cd01948">
    <property type="entry name" value="EAL"/>
    <property type="match status" value="1"/>
</dbReference>
<dbReference type="PANTHER" id="PTHR33121:SF70">
    <property type="entry name" value="SIGNALING PROTEIN YKOW"/>
    <property type="match status" value="1"/>
</dbReference>
<dbReference type="InterPro" id="IPR000014">
    <property type="entry name" value="PAS"/>
</dbReference>
<sequence length="949" mass="108538">MTYPSALPIEWLTPFDTLPMGVAVIDADPPYAILWINRYLSRLTGYAKTSVLGQTWHWLHYTDLSFSPHYEGERVAGGPVQIRRAHDEPRWQHISVMPWRWGDPPVTTYLVFYQDIQENSISRARLESEQATHDPLTGLLNRLGWSLEWARQASSIRFMALMDVREFKNINDTWGHEAGDIVLKTVADRLLTAADWVVRWGGDEFLLAWTAEFSDTEPIAQKIAALLDRTRVNLGIDGISLSIRASLGFVRGPFSNGSLTKALEKADQALYTAKTQASDHCTNWIVWEPDVLVTDDSRYGHQHKPPISRHLSAGPWIQHILHSGAETFVEHFYSALEDKNSTSREILHTLTDAERTHLKAKQMEHLVELMDPDADPSELERQAHETGKIHALLGLNATDILESILIYREIMRDLIHHQQWMPGQRWAADAFIDDRLTLEVMGQITGLIYVGDKWNQELYDSLSLALPLSDPIKAWQVMSEHITRVPGIPGLQICVPDSTQPTGWRTLLAVGSLWEHVNSQDLQNRAHLEMAWWQERIVTINYNQSMADQTPDKKTALAQRVRSASHVPLVDERGRPAAVLILYGHYPHQWEGKEITTRLQLLSTALRHHWPEIGNAEKPGATTNFTRMNLAKGEWEWWYHPIIEFHTGHILKWESLARWRDIQGRLWAPADFLPHLGLTDHRNLVLAGLQSIRTVAPRLAPARITLNILPDLLTDEKVETWINQILPFPIVLEVLESGRLNGSSVQTMKRLKARGVEWAIDDFGSGFANLDRLWEGAWSWVKFDRHLWSRIWQDPWRWIPVIGQLVRLCQTLGYRTIFEGVENQDAAAVAIALGFDAGQGYLWGPPAPWHQWQEFTPVVDVLPSSGGIWAFLAFHWQAATNPMAPPTCIRMADDPVLNLPDKVRTVHAQWHVRPSDPEINRQWNALMRQFRVWHTNPARETLDSKTDGR</sequence>
<evidence type="ECO:0000313" key="4">
    <source>
        <dbReference type="EMBL" id="AEW06643.1"/>
    </source>
</evidence>
<evidence type="ECO:0000259" key="2">
    <source>
        <dbReference type="PROSITE" id="PS50883"/>
    </source>
</evidence>
<dbReference type="PROSITE" id="PS50887">
    <property type="entry name" value="GGDEF"/>
    <property type="match status" value="1"/>
</dbReference>
<dbReference type="InterPro" id="IPR043128">
    <property type="entry name" value="Rev_trsase/Diguanyl_cyclase"/>
</dbReference>
<dbReference type="PROSITE" id="PS50112">
    <property type="entry name" value="PAS"/>
    <property type="match status" value="1"/>
</dbReference>
<gene>
    <name evidence="4" type="ordered locus">Sulac_3197</name>
</gene>
<dbReference type="SUPFAM" id="SSF55073">
    <property type="entry name" value="Nucleotide cyclase"/>
    <property type="match status" value="1"/>
</dbReference>
<dbReference type="InterPro" id="IPR000160">
    <property type="entry name" value="GGDEF_dom"/>
</dbReference>
<dbReference type="InterPro" id="IPR050706">
    <property type="entry name" value="Cyclic-di-GMP_PDE-like"/>
</dbReference>
<dbReference type="InterPro" id="IPR035965">
    <property type="entry name" value="PAS-like_dom_sf"/>
</dbReference>
<dbReference type="EMBL" id="CP003179">
    <property type="protein sequence ID" value="AEW06643.1"/>
    <property type="molecule type" value="Genomic_DNA"/>
</dbReference>
<dbReference type="InterPro" id="IPR001633">
    <property type="entry name" value="EAL_dom"/>
</dbReference>
<evidence type="ECO:0000259" key="3">
    <source>
        <dbReference type="PROSITE" id="PS50887"/>
    </source>
</evidence>
<reference evidence="5" key="1">
    <citation type="submission" date="2011-12" db="EMBL/GenBank/DDBJ databases">
        <title>The complete genome of chromosome of Sulfobacillus acidophilus DSM 10332.</title>
        <authorList>
            <person name="Lucas S."/>
            <person name="Han J."/>
            <person name="Lapidus A."/>
            <person name="Bruce D."/>
            <person name="Goodwin L."/>
            <person name="Pitluck S."/>
            <person name="Peters L."/>
            <person name="Kyrpides N."/>
            <person name="Mavromatis K."/>
            <person name="Ivanova N."/>
            <person name="Mikhailova N."/>
            <person name="Chertkov O."/>
            <person name="Saunders E."/>
            <person name="Detter J.C."/>
            <person name="Tapia R."/>
            <person name="Han C."/>
            <person name="Land M."/>
            <person name="Hauser L."/>
            <person name="Markowitz V."/>
            <person name="Cheng J.-F."/>
            <person name="Hugenholtz P."/>
            <person name="Woyke T."/>
            <person name="Wu D."/>
            <person name="Pukall R."/>
            <person name="Gehrich-Schroeter G."/>
            <person name="Schneider S."/>
            <person name="Klenk H.-P."/>
            <person name="Eisen J.A."/>
        </authorList>
    </citation>
    <scope>NUCLEOTIDE SEQUENCE [LARGE SCALE GENOMIC DNA]</scope>
    <source>
        <strain evidence="5">ATCC 700253 / DSM 10332 / NAL</strain>
    </source>
</reference>
<protein>
    <submittedName>
        <fullName evidence="4">Diguanylate cyclase/phosphodiesterase with PAS/PAC sensor(S)</fullName>
    </submittedName>
</protein>
<dbReference type="KEGG" id="sap:Sulac_3197"/>
<dbReference type="InterPro" id="IPR035919">
    <property type="entry name" value="EAL_sf"/>
</dbReference>
<evidence type="ECO:0000259" key="1">
    <source>
        <dbReference type="PROSITE" id="PS50112"/>
    </source>
</evidence>
<dbReference type="PATRIC" id="fig|679936.5.peg.3306"/>
<dbReference type="CDD" id="cd00130">
    <property type="entry name" value="PAS"/>
    <property type="match status" value="1"/>
</dbReference>
<dbReference type="Proteomes" id="UP000005439">
    <property type="component" value="Chromosome"/>
</dbReference>
<dbReference type="Pfam" id="PF00563">
    <property type="entry name" value="EAL"/>
    <property type="match status" value="1"/>
</dbReference>
<dbReference type="Pfam" id="PF00990">
    <property type="entry name" value="GGDEF"/>
    <property type="match status" value="1"/>
</dbReference>
<dbReference type="Gene3D" id="3.20.20.450">
    <property type="entry name" value="EAL domain"/>
    <property type="match status" value="1"/>
</dbReference>